<keyword evidence="2" id="KW-1185">Reference proteome</keyword>
<dbReference type="Proteomes" id="UP000005439">
    <property type="component" value="Chromosome"/>
</dbReference>
<reference evidence="2" key="1">
    <citation type="submission" date="2011-12" db="EMBL/GenBank/DDBJ databases">
        <title>The complete genome of chromosome of Sulfobacillus acidophilus DSM 10332.</title>
        <authorList>
            <person name="Lucas S."/>
            <person name="Han J."/>
            <person name="Lapidus A."/>
            <person name="Bruce D."/>
            <person name="Goodwin L."/>
            <person name="Pitluck S."/>
            <person name="Peters L."/>
            <person name="Kyrpides N."/>
            <person name="Mavromatis K."/>
            <person name="Ivanova N."/>
            <person name="Mikhailova N."/>
            <person name="Chertkov O."/>
            <person name="Saunders E."/>
            <person name="Detter J.C."/>
            <person name="Tapia R."/>
            <person name="Han C."/>
            <person name="Land M."/>
            <person name="Hauser L."/>
            <person name="Markowitz V."/>
            <person name="Cheng J.-F."/>
            <person name="Hugenholtz P."/>
            <person name="Woyke T."/>
            <person name="Wu D."/>
            <person name="Pukall R."/>
            <person name="Gehrich-Schroeter G."/>
            <person name="Schneider S."/>
            <person name="Klenk H.-P."/>
            <person name="Eisen J.A."/>
        </authorList>
    </citation>
    <scope>NUCLEOTIDE SEQUENCE [LARGE SCALE GENOMIC DNA]</scope>
    <source>
        <strain evidence="2">ATCC 700253 / DSM 10332 / NAL</strain>
    </source>
</reference>
<protein>
    <recommendedName>
        <fullName evidence="3">DUF2757 domain-containing protein</fullName>
    </recommendedName>
</protein>
<evidence type="ECO:0008006" key="3">
    <source>
        <dbReference type="Google" id="ProtNLM"/>
    </source>
</evidence>
<name>G8TWA5_SULAD</name>
<dbReference type="STRING" id="679936.Sulac_0176"/>
<dbReference type="PATRIC" id="fig|679936.5.peg.181"/>
<dbReference type="InterPro" id="IPR020115">
    <property type="entry name" value="Fin"/>
</dbReference>
<proteinExistence type="predicted"/>
<dbReference type="GO" id="GO:0010468">
    <property type="term" value="P:regulation of gene expression"/>
    <property type="evidence" value="ECO:0007669"/>
    <property type="project" value="InterPro"/>
</dbReference>
<gene>
    <name evidence="1" type="ordered locus">Sulac_0176</name>
</gene>
<sequence length="69" mass="7935">MVRYECRRCGRRLGVYHGAWTDPELGLTGLSSVDQAQLLEWDDQGAVVTVKVLCDHCLPLPWDDNLWYN</sequence>
<dbReference type="EMBL" id="CP003179">
    <property type="protein sequence ID" value="AEW03748.1"/>
    <property type="molecule type" value="Genomic_DNA"/>
</dbReference>
<organism evidence="1 2">
    <name type="scientific">Sulfobacillus acidophilus (strain ATCC 700253 / DSM 10332 / NAL)</name>
    <dbReference type="NCBI Taxonomy" id="679936"/>
    <lineage>
        <taxon>Bacteria</taxon>
        <taxon>Bacillati</taxon>
        <taxon>Bacillota</taxon>
        <taxon>Clostridia</taxon>
        <taxon>Eubacteriales</taxon>
        <taxon>Clostridiales Family XVII. Incertae Sedis</taxon>
        <taxon>Sulfobacillus</taxon>
    </lineage>
</organism>
<dbReference type="KEGG" id="sap:Sulac_0176"/>
<evidence type="ECO:0000313" key="1">
    <source>
        <dbReference type="EMBL" id="AEW03748.1"/>
    </source>
</evidence>
<dbReference type="HOGENOM" id="CLU_2774375_0_0_9"/>
<dbReference type="AlphaFoldDB" id="G8TWA5"/>
<accession>G8TWA5</accession>
<evidence type="ECO:0000313" key="2">
    <source>
        <dbReference type="Proteomes" id="UP000005439"/>
    </source>
</evidence>
<reference evidence="1 2" key="2">
    <citation type="journal article" date="2012" name="Stand. Genomic Sci.">
        <title>Complete genome sequence of the moderately thermophilic mineral-sulfide-oxidizing firmicute Sulfobacillus acidophilus type strain (NAL(T)).</title>
        <authorList>
            <person name="Anderson I."/>
            <person name="Chertkov O."/>
            <person name="Chen A."/>
            <person name="Saunders E."/>
            <person name="Lapidus A."/>
            <person name="Nolan M."/>
            <person name="Lucas S."/>
            <person name="Hammon N."/>
            <person name="Deshpande S."/>
            <person name="Cheng J.F."/>
            <person name="Han C."/>
            <person name="Tapia R."/>
            <person name="Goodwin L.A."/>
            <person name="Pitluck S."/>
            <person name="Liolios K."/>
            <person name="Pagani I."/>
            <person name="Ivanova N."/>
            <person name="Mikhailova N."/>
            <person name="Pati A."/>
            <person name="Palaniappan K."/>
            <person name="Land M."/>
            <person name="Pan C."/>
            <person name="Rohde M."/>
            <person name="Pukall R."/>
            <person name="Goker M."/>
            <person name="Detter J.C."/>
            <person name="Woyke T."/>
            <person name="Bristow J."/>
            <person name="Eisen J.A."/>
            <person name="Markowitz V."/>
            <person name="Hugenholtz P."/>
            <person name="Kyrpides N.C."/>
            <person name="Klenk H.P."/>
            <person name="Mavromatis K."/>
        </authorList>
    </citation>
    <scope>NUCLEOTIDE SEQUENCE [LARGE SCALE GENOMIC DNA]</scope>
    <source>
        <strain evidence="2">ATCC 700253 / DSM 10332 / NAL</strain>
    </source>
</reference>
<dbReference type="Pfam" id="PF10955">
    <property type="entry name" value="Fin"/>
    <property type="match status" value="1"/>
</dbReference>